<organism evidence="7 8">
    <name type="scientific">Salix udensis</name>
    <dbReference type="NCBI Taxonomy" id="889485"/>
    <lineage>
        <taxon>Eukaryota</taxon>
        <taxon>Viridiplantae</taxon>
        <taxon>Streptophyta</taxon>
        <taxon>Embryophyta</taxon>
        <taxon>Tracheophyta</taxon>
        <taxon>Spermatophyta</taxon>
        <taxon>Magnoliopsida</taxon>
        <taxon>eudicotyledons</taxon>
        <taxon>Gunneridae</taxon>
        <taxon>Pentapetalae</taxon>
        <taxon>rosids</taxon>
        <taxon>fabids</taxon>
        <taxon>Malpighiales</taxon>
        <taxon>Salicaceae</taxon>
        <taxon>Saliceae</taxon>
        <taxon>Salix</taxon>
    </lineage>
</organism>
<dbReference type="SUPFAM" id="SSF53448">
    <property type="entry name" value="Nucleotide-diphospho-sugar transferases"/>
    <property type="match status" value="1"/>
</dbReference>
<reference evidence="7" key="1">
    <citation type="submission" date="2022-10" db="EMBL/GenBank/DDBJ databases">
        <authorList>
            <person name="Hyden B.L."/>
            <person name="Feng K."/>
            <person name="Yates T."/>
            <person name="Jawdy S."/>
            <person name="Smart L.B."/>
            <person name="Muchero W."/>
        </authorList>
    </citation>
    <scope>NUCLEOTIDE SEQUENCE</scope>
    <source>
        <tissue evidence="7">Shoot tip</tissue>
    </source>
</reference>
<evidence type="ECO:0000256" key="3">
    <source>
        <dbReference type="ARBA" id="ARBA00022679"/>
    </source>
</evidence>
<dbReference type="Pfam" id="PF01704">
    <property type="entry name" value="UDPGP"/>
    <property type="match status" value="1"/>
</dbReference>
<comment type="caution">
    <text evidence="7">The sequence shown here is derived from an EMBL/GenBank/DDBJ whole genome shotgun (WGS) entry which is preliminary data.</text>
</comment>
<dbReference type="PANTHER" id="PTHR43511">
    <property type="match status" value="1"/>
</dbReference>
<dbReference type="InterPro" id="IPR029044">
    <property type="entry name" value="Nucleotide-diphossugar_trans"/>
</dbReference>
<gene>
    <name evidence="7" type="ORF">OIU84_014422</name>
</gene>
<sequence length="191" mass="21939">MNSFNTHDDTQKVLDPYLFLLLCVLTSLDLTCIVIPVVVQLRLLRSTQTQILRFTPLIRWVNLKAIKRLVEADALEMEIIRNPKEVDGVIFLKLQLVQQLGYLMLNLIFHENVEITHLMQFFLVYHFFDHAIGINVPLSRFLPVKASPDLLLVQSDLYTSIDGLSSEIQLEQILQMPLSNGGQNLRRLPTS</sequence>
<evidence type="ECO:0000256" key="1">
    <source>
        <dbReference type="ARBA" id="ARBA00010401"/>
    </source>
</evidence>
<reference evidence="7 8" key="2">
    <citation type="journal article" date="2023" name="Int. J. Mol. Sci.">
        <title>De Novo Assembly and Annotation of 11 Diverse Shrub Willow (Salix) Genomes Reveals Novel Gene Organization in Sex-Linked Regions.</title>
        <authorList>
            <person name="Hyden B."/>
            <person name="Feng K."/>
            <person name="Yates T.B."/>
            <person name="Jawdy S."/>
            <person name="Cereghino C."/>
            <person name="Smart L.B."/>
            <person name="Muchero W."/>
        </authorList>
    </citation>
    <scope>NUCLEOTIDE SEQUENCE [LARGE SCALE GENOMIC DNA]</scope>
    <source>
        <tissue evidence="7">Shoot tip</tissue>
    </source>
</reference>
<protein>
    <recommendedName>
        <fullName evidence="2">UTP--glucose-1-phosphate uridylyltransferase</fullName>
        <ecNumber evidence="2">2.7.7.9</ecNumber>
    </recommendedName>
</protein>
<dbReference type="GO" id="GO:0003983">
    <property type="term" value="F:UTP:glucose-1-phosphate uridylyltransferase activity"/>
    <property type="evidence" value="ECO:0007669"/>
    <property type="project" value="UniProtKB-EC"/>
</dbReference>
<dbReference type="Proteomes" id="UP001162972">
    <property type="component" value="Chromosome 4"/>
</dbReference>
<name>A0AAD6NR08_9ROSI</name>
<evidence type="ECO:0000256" key="5">
    <source>
        <dbReference type="ARBA" id="ARBA00048128"/>
    </source>
</evidence>
<keyword evidence="4" id="KW-0548">Nucleotidyltransferase</keyword>
<dbReference type="EMBL" id="JAPFFJ010000018">
    <property type="protein sequence ID" value="KAJ6402327.1"/>
    <property type="molecule type" value="Genomic_DNA"/>
</dbReference>
<dbReference type="AlphaFoldDB" id="A0AAD6NR08"/>
<evidence type="ECO:0000256" key="4">
    <source>
        <dbReference type="ARBA" id="ARBA00022695"/>
    </source>
</evidence>
<keyword evidence="6" id="KW-1133">Transmembrane helix</keyword>
<dbReference type="EC" id="2.7.7.9" evidence="2"/>
<dbReference type="EMBL" id="JAPFFJ010000018">
    <property type="protein sequence ID" value="KAJ6402326.1"/>
    <property type="molecule type" value="Genomic_DNA"/>
</dbReference>
<accession>A0AAD6NR08</accession>
<evidence type="ECO:0000313" key="8">
    <source>
        <dbReference type="Proteomes" id="UP001162972"/>
    </source>
</evidence>
<evidence type="ECO:0000313" key="7">
    <source>
        <dbReference type="EMBL" id="KAJ6402327.1"/>
    </source>
</evidence>
<keyword evidence="3" id="KW-0808">Transferase</keyword>
<dbReference type="Gene3D" id="3.90.550.10">
    <property type="entry name" value="Spore Coat Polysaccharide Biosynthesis Protein SpsA, Chain A"/>
    <property type="match status" value="1"/>
</dbReference>
<comment type="catalytic activity">
    <reaction evidence="5">
        <text>alpha-D-glucose 1-phosphate + UTP + H(+) = UDP-alpha-D-glucose + diphosphate</text>
        <dbReference type="Rhea" id="RHEA:19889"/>
        <dbReference type="ChEBI" id="CHEBI:15378"/>
        <dbReference type="ChEBI" id="CHEBI:33019"/>
        <dbReference type="ChEBI" id="CHEBI:46398"/>
        <dbReference type="ChEBI" id="CHEBI:58601"/>
        <dbReference type="ChEBI" id="CHEBI:58885"/>
        <dbReference type="EC" id="2.7.7.9"/>
    </reaction>
</comment>
<keyword evidence="6" id="KW-0812">Transmembrane</keyword>
<keyword evidence="8" id="KW-1185">Reference proteome</keyword>
<dbReference type="GO" id="GO:0006011">
    <property type="term" value="P:UDP-alpha-D-glucose metabolic process"/>
    <property type="evidence" value="ECO:0007669"/>
    <property type="project" value="InterPro"/>
</dbReference>
<dbReference type="InterPro" id="IPR016267">
    <property type="entry name" value="UDPGP_trans"/>
</dbReference>
<evidence type="ECO:0000256" key="2">
    <source>
        <dbReference type="ARBA" id="ARBA00012415"/>
    </source>
</evidence>
<dbReference type="InterPro" id="IPR002618">
    <property type="entry name" value="UDPGP_fam"/>
</dbReference>
<comment type="similarity">
    <text evidence="1">Belongs to the UDPGP type 1 family.</text>
</comment>
<feature type="transmembrane region" description="Helical" evidence="6">
    <location>
        <begin position="17"/>
        <end position="39"/>
    </location>
</feature>
<evidence type="ECO:0000256" key="6">
    <source>
        <dbReference type="SAM" id="Phobius"/>
    </source>
</evidence>
<proteinExistence type="inferred from homology"/>
<keyword evidence="6" id="KW-0472">Membrane</keyword>